<dbReference type="InterPro" id="IPR027791">
    <property type="entry name" value="Galactosyl_T_C"/>
</dbReference>
<evidence type="ECO:0000256" key="2">
    <source>
        <dbReference type="ARBA" id="ARBA00006739"/>
    </source>
</evidence>
<evidence type="ECO:0000313" key="6">
    <source>
        <dbReference type="EMBL" id="GMA39210.1"/>
    </source>
</evidence>
<evidence type="ECO:0000256" key="3">
    <source>
        <dbReference type="ARBA" id="ARBA00022676"/>
    </source>
</evidence>
<dbReference type="Gene3D" id="3.90.550.10">
    <property type="entry name" value="Spore Coat Polysaccharide Biosynthesis Protein SpsA, Chain A"/>
    <property type="match status" value="1"/>
</dbReference>
<dbReference type="PANTHER" id="PTHR43179:SF12">
    <property type="entry name" value="GALACTOFURANOSYLTRANSFERASE GLFT2"/>
    <property type="match status" value="1"/>
</dbReference>
<dbReference type="PANTHER" id="PTHR43179">
    <property type="entry name" value="RHAMNOSYLTRANSFERASE WBBL"/>
    <property type="match status" value="1"/>
</dbReference>
<dbReference type="EMBL" id="BSUO01000001">
    <property type="protein sequence ID" value="GMA39210.1"/>
    <property type="molecule type" value="Genomic_DNA"/>
</dbReference>
<evidence type="ECO:0000256" key="4">
    <source>
        <dbReference type="ARBA" id="ARBA00022679"/>
    </source>
</evidence>
<name>A0ABQ6IPF7_9MICO</name>
<dbReference type="RefSeq" id="WP_284303174.1">
    <property type="nucleotide sequence ID" value="NZ_BSUO01000001.1"/>
</dbReference>
<comment type="pathway">
    <text evidence="1">Cell wall biogenesis; cell wall polysaccharide biosynthesis.</text>
</comment>
<comment type="similarity">
    <text evidence="2">Belongs to the glycosyltransferase 2 family.</text>
</comment>
<dbReference type="SUPFAM" id="SSF53448">
    <property type="entry name" value="Nucleotide-diphospho-sugar transferases"/>
    <property type="match status" value="1"/>
</dbReference>
<protein>
    <recommendedName>
        <fullName evidence="5">Galactosyltransferase C-terminal domain-containing protein</fullName>
    </recommendedName>
</protein>
<gene>
    <name evidence="6" type="ORF">GCM10025883_12550</name>
</gene>
<evidence type="ECO:0000313" key="7">
    <source>
        <dbReference type="Proteomes" id="UP001157126"/>
    </source>
</evidence>
<accession>A0ABQ6IPF7</accession>
<evidence type="ECO:0000256" key="1">
    <source>
        <dbReference type="ARBA" id="ARBA00004776"/>
    </source>
</evidence>
<evidence type="ECO:0000259" key="5">
    <source>
        <dbReference type="Pfam" id="PF02709"/>
    </source>
</evidence>
<dbReference type="Proteomes" id="UP001157126">
    <property type="component" value="Unassembled WGS sequence"/>
</dbReference>
<comment type="caution">
    <text evidence="6">The sequence shown here is derived from an EMBL/GenBank/DDBJ whole genome shotgun (WGS) entry which is preliminary data.</text>
</comment>
<keyword evidence="7" id="KW-1185">Reference proteome</keyword>
<dbReference type="Pfam" id="PF02709">
    <property type="entry name" value="Glyco_transf_7C"/>
    <property type="match status" value="1"/>
</dbReference>
<keyword evidence="4" id="KW-0808">Transferase</keyword>
<reference evidence="7" key="1">
    <citation type="journal article" date="2019" name="Int. J. Syst. Evol. Microbiol.">
        <title>The Global Catalogue of Microorganisms (GCM) 10K type strain sequencing project: providing services to taxonomists for standard genome sequencing and annotation.</title>
        <authorList>
            <consortium name="The Broad Institute Genomics Platform"/>
            <consortium name="The Broad Institute Genome Sequencing Center for Infectious Disease"/>
            <person name="Wu L."/>
            <person name="Ma J."/>
        </authorList>
    </citation>
    <scope>NUCLEOTIDE SEQUENCE [LARGE SCALE GENOMIC DNA]</scope>
    <source>
        <strain evidence="7">NBRC 113072</strain>
    </source>
</reference>
<feature type="domain" description="Galactosyltransferase C-terminal" evidence="5">
    <location>
        <begin position="257"/>
        <end position="300"/>
    </location>
</feature>
<sequence>MAALRRAELAETVNSSDVSDTSGAVGIDWPAVLERAAERGGERWSQWSDGHGAHRAASALEAAARGRRLAAHTAVVTLVHGRHDHLRGLIAGLARGTHLPERLVVVAMDDPEVGSVCADASTGTGLAVEVIAVEGTPEGLPLAHARNRGADRAAELGCDVLVFLDVDCIPGPDLVACYADHVRASTQAQDAVDGDDGDQDCGAPPTVWSGPVTYLPPAPDDGYDLVRLADLADPHPARPAPAAGQVVPAEDLDLFWSLSFALSRRDFVRIGGFCEEYVGYGGEDTDFAMRLRDRDGRLFWLGAPTPSISTTRRSGRRWRI</sequence>
<organism evidence="6 7">
    <name type="scientific">Mobilicoccus caccae</name>
    <dbReference type="NCBI Taxonomy" id="1859295"/>
    <lineage>
        <taxon>Bacteria</taxon>
        <taxon>Bacillati</taxon>
        <taxon>Actinomycetota</taxon>
        <taxon>Actinomycetes</taxon>
        <taxon>Micrococcales</taxon>
        <taxon>Dermatophilaceae</taxon>
        <taxon>Mobilicoccus</taxon>
    </lineage>
</organism>
<keyword evidence="3" id="KW-0328">Glycosyltransferase</keyword>
<proteinExistence type="inferred from homology"/>
<dbReference type="InterPro" id="IPR029044">
    <property type="entry name" value="Nucleotide-diphossugar_trans"/>
</dbReference>